<keyword evidence="10" id="KW-1185">Reference proteome</keyword>
<evidence type="ECO:0000256" key="4">
    <source>
        <dbReference type="ARBA" id="ARBA00022989"/>
    </source>
</evidence>
<dbReference type="Pfam" id="PF02659">
    <property type="entry name" value="Mntp"/>
    <property type="match status" value="1"/>
</dbReference>
<comment type="caution">
    <text evidence="8">Lacks conserved residue(s) required for the propagation of feature annotation.</text>
</comment>
<dbReference type="PANTHER" id="PTHR35529:SF1">
    <property type="entry name" value="MANGANESE EFFLUX PUMP MNTP-RELATED"/>
    <property type="match status" value="1"/>
</dbReference>
<dbReference type="PANTHER" id="PTHR35529">
    <property type="entry name" value="MANGANESE EFFLUX PUMP MNTP-RELATED"/>
    <property type="match status" value="1"/>
</dbReference>
<evidence type="ECO:0000256" key="8">
    <source>
        <dbReference type="HAMAP-Rule" id="MF_01521"/>
    </source>
</evidence>
<dbReference type="InterPro" id="IPR022929">
    <property type="entry name" value="Put_MntP"/>
</dbReference>
<sequence>MTPVALGLLAVGLSMDAFVVSLGQGAAADRRGFAAALQTGMIFGLVEMATPIIGWVIGLAAVSYVAAIDHWVAFVLLGGVGARMAFQSWYQPACDGSVAHMPRSRGAVVLSAIGTSLDAMVVGITLALLNVNIVLVAIAIGLTTTVASTAGVMLGHLLGKRFGRAAGTCAGAALILMGASILVSHIAV</sequence>
<feature type="transmembrane region" description="Helical" evidence="8">
    <location>
        <begin position="135"/>
        <end position="158"/>
    </location>
</feature>
<gene>
    <name evidence="9" type="primary">yebN</name>
    <name evidence="8" type="synonym">mntP</name>
    <name evidence="9" type="ORF">GCM10011498_13420</name>
</gene>
<evidence type="ECO:0000256" key="2">
    <source>
        <dbReference type="ARBA" id="ARBA00022475"/>
    </source>
</evidence>
<reference evidence="9" key="1">
    <citation type="journal article" date="2014" name="Int. J. Syst. Evol. Microbiol.">
        <title>Complete genome sequence of Corynebacterium casei LMG S-19264T (=DSM 44701T), isolated from a smear-ripened cheese.</title>
        <authorList>
            <consortium name="US DOE Joint Genome Institute (JGI-PGF)"/>
            <person name="Walter F."/>
            <person name="Albersmeier A."/>
            <person name="Kalinowski J."/>
            <person name="Ruckert C."/>
        </authorList>
    </citation>
    <scope>NUCLEOTIDE SEQUENCE</scope>
    <source>
        <strain evidence="9">CGMCC 1.15880</strain>
    </source>
</reference>
<accession>A0A916QVQ0</accession>
<keyword evidence="5 8" id="KW-0406">Ion transport</keyword>
<name>A0A916QVQ0_9RHOB</name>
<keyword evidence="3 8" id="KW-0812">Transmembrane</keyword>
<keyword evidence="4 8" id="KW-1133">Transmembrane helix</keyword>
<keyword evidence="7 8" id="KW-0464">Manganese</keyword>
<comment type="subcellular location">
    <subcellularLocation>
        <location evidence="8">Cell membrane</location>
        <topology evidence="8">Multi-pass membrane protein</topology>
    </subcellularLocation>
</comment>
<organism evidence="9 10">
    <name type="scientific">Neptunicoccus cionae</name>
    <dbReference type="NCBI Taxonomy" id="2035344"/>
    <lineage>
        <taxon>Bacteria</taxon>
        <taxon>Pseudomonadati</taxon>
        <taxon>Pseudomonadota</taxon>
        <taxon>Alphaproteobacteria</taxon>
        <taxon>Rhodobacterales</taxon>
        <taxon>Paracoccaceae</taxon>
        <taxon>Neptunicoccus</taxon>
    </lineage>
</organism>
<evidence type="ECO:0000313" key="10">
    <source>
        <dbReference type="Proteomes" id="UP000628017"/>
    </source>
</evidence>
<dbReference type="InterPro" id="IPR003810">
    <property type="entry name" value="Mntp/YtaF"/>
</dbReference>
<keyword evidence="1 8" id="KW-0813">Transport</keyword>
<evidence type="ECO:0000256" key="7">
    <source>
        <dbReference type="ARBA" id="ARBA00023211"/>
    </source>
</evidence>
<comment type="function">
    <text evidence="8">Probably functions as a manganese efflux pump.</text>
</comment>
<comment type="similarity">
    <text evidence="8">Belongs to the MntP (TC 9.B.29) family.</text>
</comment>
<protein>
    <recommendedName>
        <fullName evidence="8">Putative manganese efflux pump MntP</fullName>
    </recommendedName>
</protein>
<dbReference type="Proteomes" id="UP000628017">
    <property type="component" value="Unassembled WGS sequence"/>
</dbReference>
<keyword evidence="6 8" id="KW-0472">Membrane</keyword>
<comment type="caution">
    <text evidence="9">The sequence shown here is derived from an EMBL/GenBank/DDBJ whole genome shotgun (WGS) entry which is preliminary data.</text>
</comment>
<proteinExistence type="inferred from homology"/>
<dbReference type="RefSeq" id="WP_188672396.1">
    <property type="nucleotide sequence ID" value="NZ_BMKA01000002.1"/>
</dbReference>
<feature type="transmembrane region" description="Helical" evidence="8">
    <location>
        <begin position="165"/>
        <end position="187"/>
    </location>
</feature>
<evidence type="ECO:0000256" key="5">
    <source>
        <dbReference type="ARBA" id="ARBA00023065"/>
    </source>
</evidence>
<dbReference type="GO" id="GO:0005886">
    <property type="term" value="C:plasma membrane"/>
    <property type="evidence" value="ECO:0007669"/>
    <property type="project" value="UniProtKB-SubCell"/>
</dbReference>
<reference evidence="9" key="2">
    <citation type="submission" date="2020-09" db="EMBL/GenBank/DDBJ databases">
        <authorList>
            <person name="Sun Q."/>
            <person name="Zhou Y."/>
        </authorList>
    </citation>
    <scope>NUCLEOTIDE SEQUENCE</scope>
    <source>
        <strain evidence="9">CGMCC 1.15880</strain>
    </source>
</reference>
<dbReference type="HAMAP" id="MF_01521">
    <property type="entry name" value="MntP_pump"/>
    <property type="match status" value="1"/>
</dbReference>
<evidence type="ECO:0000256" key="6">
    <source>
        <dbReference type="ARBA" id="ARBA00023136"/>
    </source>
</evidence>
<evidence type="ECO:0000256" key="3">
    <source>
        <dbReference type="ARBA" id="ARBA00022692"/>
    </source>
</evidence>
<dbReference type="GO" id="GO:0005384">
    <property type="term" value="F:manganese ion transmembrane transporter activity"/>
    <property type="evidence" value="ECO:0007669"/>
    <property type="project" value="UniProtKB-UniRule"/>
</dbReference>
<dbReference type="EMBL" id="BMKA01000002">
    <property type="protein sequence ID" value="GGA14509.1"/>
    <property type="molecule type" value="Genomic_DNA"/>
</dbReference>
<keyword evidence="2 8" id="KW-1003">Cell membrane</keyword>
<feature type="transmembrane region" description="Helical" evidence="8">
    <location>
        <begin position="107"/>
        <end position="129"/>
    </location>
</feature>
<dbReference type="AlphaFoldDB" id="A0A916QVQ0"/>
<evidence type="ECO:0000313" key="9">
    <source>
        <dbReference type="EMBL" id="GGA14509.1"/>
    </source>
</evidence>
<evidence type="ECO:0000256" key="1">
    <source>
        <dbReference type="ARBA" id="ARBA00022448"/>
    </source>
</evidence>